<evidence type="ECO:0000313" key="2">
    <source>
        <dbReference type="EMBL" id="KAL0483143.1"/>
    </source>
</evidence>
<name>A0AAW2Z2C1_9EUKA</name>
<feature type="transmembrane region" description="Helical" evidence="1">
    <location>
        <begin position="175"/>
        <end position="195"/>
    </location>
</feature>
<keyword evidence="1" id="KW-0812">Transmembrane</keyword>
<evidence type="ECO:0000256" key="1">
    <source>
        <dbReference type="SAM" id="Phobius"/>
    </source>
</evidence>
<feature type="transmembrane region" description="Helical" evidence="1">
    <location>
        <begin position="86"/>
        <end position="108"/>
    </location>
</feature>
<keyword evidence="1" id="KW-0472">Membrane</keyword>
<sequence>MEISTVEGIVALSFDGLIVILLSIIILLFIAVARRSQINDLHATKGVGVSLLSIIVALFNIISYGSKIVADLKYLQISVAQREMRTVNILAEAAGTVSVIALVLFILYHLLRQKHIFGLSDEKTLRAGVVASIVVMMIVLASHASFLTLEIITTYKGLDERYENIHYYGNISTDVLEILIFIGMAITAVVSYYNGGNVSDPSTKKSLALMMSAVVCVCCFYVIRSVLQILYFITKTLFADKIFFPTTIGLEVTFGVLTILSLFSIILIFGPLNPVHDQDFDTLSLAKSDALQRYDPGNRFYSTEYINTRNGL</sequence>
<feature type="transmembrane region" description="Helical" evidence="1">
    <location>
        <begin position="129"/>
        <end position="155"/>
    </location>
</feature>
<organism evidence="2 3">
    <name type="scientific">Acrasis kona</name>
    <dbReference type="NCBI Taxonomy" id="1008807"/>
    <lineage>
        <taxon>Eukaryota</taxon>
        <taxon>Discoba</taxon>
        <taxon>Heterolobosea</taxon>
        <taxon>Tetramitia</taxon>
        <taxon>Eutetramitia</taxon>
        <taxon>Acrasidae</taxon>
        <taxon>Acrasis</taxon>
    </lineage>
</organism>
<feature type="transmembrane region" description="Helical" evidence="1">
    <location>
        <begin position="253"/>
        <end position="272"/>
    </location>
</feature>
<evidence type="ECO:0000313" key="3">
    <source>
        <dbReference type="Proteomes" id="UP001431209"/>
    </source>
</evidence>
<dbReference type="EMBL" id="JAOPGA020000939">
    <property type="protein sequence ID" value="KAL0483143.1"/>
    <property type="molecule type" value="Genomic_DNA"/>
</dbReference>
<gene>
    <name evidence="2" type="ORF">AKO1_014799</name>
</gene>
<accession>A0AAW2Z2C1</accession>
<feature type="transmembrane region" description="Helical" evidence="1">
    <location>
        <begin position="12"/>
        <end position="34"/>
    </location>
</feature>
<feature type="transmembrane region" description="Helical" evidence="1">
    <location>
        <begin position="207"/>
        <end position="233"/>
    </location>
</feature>
<keyword evidence="1" id="KW-1133">Transmembrane helix</keyword>
<protein>
    <submittedName>
        <fullName evidence="2">Uncharacterized protein</fullName>
    </submittedName>
</protein>
<feature type="transmembrane region" description="Helical" evidence="1">
    <location>
        <begin position="46"/>
        <end position="66"/>
    </location>
</feature>
<reference evidence="2 3" key="1">
    <citation type="submission" date="2024-03" db="EMBL/GenBank/DDBJ databases">
        <title>The Acrasis kona genome and developmental transcriptomes reveal deep origins of eukaryotic multicellular pathways.</title>
        <authorList>
            <person name="Sheikh S."/>
            <person name="Fu C.-J."/>
            <person name="Brown M.W."/>
            <person name="Baldauf S.L."/>
        </authorList>
    </citation>
    <scope>NUCLEOTIDE SEQUENCE [LARGE SCALE GENOMIC DNA]</scope>
    <source>
        <strain evidence="2 3">ATCC MYA-3509</strain>
    </source>
</reference>
<dbReference type="AlphaFoldDB" id="A0AAW2Z2C1"/>
<proteinExistence type="predicted"/>
<comment type="caution">
    <text evidence="2">The sequence shown here is derived from an EMBL/GenBank/DDBJ whole genome shotgun (WGS) entry which is preliminary data.</text>
</comment>
<dbReference type="Proteomes" id="UP001431209">
    <property type="component" value="Unassembled WGS sequence"/>
</dbReference>
<keyword evidence="3" id="KW-1185">Reference proteome</keyword>